<gene>
    <name evidence="8" type="ORF">HPB52_001252</name>
</gene>
<accession>A0A9D4QFE9</accession>
<feature type="transmembrane region" description="Helical" evidence="6">
    <location>
        <begin position="509"/>
        <end position="527"/>
    </location>
</feature>
<feature type="transmembrane region" description="Helical" evidence="6">
    <location>
        <begin position="781"/>
        <end position="799"/>
    </location>
</feature>
<feature type="region of interest" description="Disordered" evidence="5">
    <location>
        <begin position="54"/>
        <end position="94"/>
    </location>
</feature>
<keyword evidence="4 6" id="KW-0472">Membrane</keyword>
<feature type="transmembrane region" description="Helical" evidence="6">
    <location>
        <begin position="390"/>
        <end position="411"/>
    </location>
</feature>
<reference evidence="8" key="1">
    <citation type="journal article" date="2020" name="Cell">
        <title>Large-Scale Comparative Analyses of Tick Genomes Elucidate Their Genetic Diversity and Vector Capacities.</title>
        <authorList>
            <consortium name="Tick Genome and Microbiome Consortium (TIGMIC)"/>
            <person name="Jia N."/>
            <person name="Wang J."/>
            <person name="Shi W."/>
            <person name="Du L."/>
            <person name="Sun Y."/>
            <person name="Zhan W."/>
            <person name="Jiang J.F."/>
            <person name="Wang Q."/>
            <person name="Zhang B."/>
            <person name="Ji P."/>
            <person name="Bell-Sakyi L."/>
            <person name="Cui X.M."/>
            <person name="Yuan T.T."/>
            <person name="Jiang B.G."/>
            <person name="Yang W.F."/>
            <person name="Lam T.T."/>
            <person name="Chang Q.C."/>
            <person name="Ding S.J."/>
            <person name="Wang X.J."/>
            <person name="Zhu J.G."/>
            <person name="Ruan X.D."/>
            <person name="Zhao L."/>
            <person name="Wei J.T."/>
            <person name="Ye R.Z."/>
            <person name="Que T.C."/>
            <person name="Du C.H."/>
            <person name="Zhou Y.H."/>
            <person name="Cheng J.X."/>
            <person name="Dai P.F."/>
            <person name="Guo W.B."/>
            <person name="Han X.H."/>
            <person name="Huang E.J."/>
            <person name="Li L.F."/>
            <person name="Wei W."/>
            <person name="Gao Y.C."/>
            <person name="Liu J.Z."/>
            <person name="Shao H.Z."/>
            <person name="Wang X."/>
            <person name="Wang C.C."/>
            <person name="Yang T.C."/>
            <person name="Huo Q.B."/>
            <person name="Li W."/>
            <person name="Chen H.Y."/>
            <person name="Chen S.E."/>
            <person name="Zhou L.G."/>
            <person name="Ni X.B."/>
            <person name="Tian J.H."/>
            <person name="Sheng Y."/>
            <person name="Liu T."/>
            <person name="Pan Y.S."/>
            <person name="Xia L.Y."/>
            <person name="Li J."/>
            <person name="Zhao F."/>
            <person name="Cao W.C."/>
        </authorList>
    </citation>
    <scope>NUCLEOTIDE SEQUENCE</scope>
    <source>
        <strain evidence="8">Rsan-2018</strain>
    </source>
</reference>
<evidence type="ECO:0000256" key="6">
    <source>
        <dbReference type="SAM" id="Phobius"/>
    </source>
</evidence>
<evidence type="ECO:0000256" key="4">
    <source>
        <dbReference type="ARBA" id="ARBA00023136"/>
    </source>
</evidence>
<dbReference type="InterPro" id="IPR005828">
    <property type="entry name" value="MFS_sugar_transport-like"/>
</dbReference>
<feature type="transmembrane region" description="Helical" evidence="6">
    <location>
        <begin position="592"/>
        <end position="613"/>
    </location>
</feature>
<dbReference type="Proteomes" id="UP000821837">
    <property type="component" value="Chromosome 1"/>
</dbReference>
<evidence type="ECO:0000313" key="9">
    <source>
        <dbReference type="Proteomes" id="UP000821837"/>
    </source>
</evidence>
<feature type="domain" description="Major facilitator superfamily (MFS) profile" evidence="7">
    <location>
        <begin position="335"/>
        <end position="803"/>
    </location>
</feature>
<dbReference type="InterPro" id="IPR036259">
    <property type="entry name" value="MFS_trans_sf"/>
</dbReference>
<dbReference type="Pfam" id="PF00083">
    <property type="entry name" value="Sugar_tr"/>
    <property type="match status" value="1"/>
</dbReference>
<name>A0A9D4QFE9_RHISA</name>
<evidence type="ECO:0000256" key="1">
    <source>
        <dbReference type="ARBA" id="ARBA00004141"/>
    </source>
</evidence>
<reference evidence="8" key="2">
    <citation type="submission" date="2021-09" db="EMBL/GenBank/DDBJ databases">
        <authorList>
            <person name="Jia N."/>
            <person name="Wang J."/>
            <person name="Shi W."/>
            <person name="Du L."/>
            <person name="Sun Y."/>
            <person name="Zhan W."/>
            <person name="Jiang J."/>
            <person name="Wang Q."/>
            <person name="Zhang B."/>
            <person name="Ji P."/>
            <person name="Sakyi L.B."/>
            <person name="Cui X."/>
            <person name="Yuan T."/>
            <person name="Jiang B."/>
            <person name="Yang W."/>
            <person name="Lam T.T.-Y."/>
            <person name="Chang Q."/>
            <person name="Ding S."/>
            <person name="Wang X."/>
            <person name="Zhu J."/>
            <person name="Ruan X."/>
            <person name="Zhao L."/>
            <person name="Wei J."/>
            <person name="Que T."/>
            <person name="Du C."/>
            <person name="Cheng J."/>
            <person name="Dai P."/>
            <person name="Han X."/>
            <person name="Huang E."/>
            <person name="Gao Y."/>
            <person name="Liu J."/>
            <person name="Shao H."/>
            <person name="Ye R."/>
            <person name="Li L."/>
            <person name="Wei W."/>
            <person name="Wang X."/>
            <person name="Wang C."/>
            <person name="Huo Q."/>
            <person name="Li W."/>
            <person name="Guo W."/>
            <person name="Chen H."/>
            <person name="Chen S."/>
            <person name="Zhou L."/>
            <person name="Zhou L."/>
            <person name="Ni X."/>
            <person name="Tian J."/>
            <person name="Zhou Y."/>
            <person name="Sheng Y."/>
            <person name="Liu T."/>
            <person name="Pan Y."/>
            <person name="Xia L."/>
            <person name="Li J."/>
            <person name="Zhao F."/>
            <person name="Cao W."/>
        </authorList>
    </citation>
    <scope>NUCLEOTIDE SEQUENCE</scope>
    <source>
        <strain evidence="8">Rsan-2018</strain>
        <tissue evidence="8">Larvae</tissue>
    </source>
</reference>
<evidence type="ECO:0000313" key="8">
    <source>
        <dbReference type="EMBL" id="KAH7981833.1"/>
    </source>
</evidence>
<evidence type="ECO:0000259" key="7">
    <source>
        <dbReference type="PROSITE" id="PS50850"/>
    </source>
</evidence>
<organism evidence="8 9">
    <name type="scientific">Rhipicephalus sanguineus</name>
    <name type="common">Brown dog tick</name>
    <name type="synonym">Ixodes sanguineus</name>
    <dbReference type="NCBI Taxonomy" id="34632"/>
    <lineage>
        <taxon>Eukaryota</taxon>
        <taxon>Metazoa</taxon>
        <taxon>Ecdysozoa</taxon>
        <taxon>Arthropoda</taxon>
        <taxon>Chelicerata</taxon>
        <taxon>Arachnida</taxon>
        <taxon>Acari</taxon>
        <taxon>Parasitiformes</taxon>
        <taxon>Ixodida</taxon>
        <taxon>Ixodoidea</taxon>
        <taxon>Ixodidae</taxon>
        <taxon>Rhipicephalinae</taxon>
        <taxon>Rhipicephalus</taxon>
        <taxon>Rhipicephalus</taxon>
    </lineage>
</organism>
<proteinExistence type="predicted"/>
<keyword evidence="9" id="KW-1185">Reference proteome</keyword>
<dbReference type="PROSITE" id="PS50850">
    <property type="entry name" value="MFS"/>
    <property type="match status" value="1"/>
</dbReference>
<evidence type="ECO:0000256" key="2">
    <source>
        <dbReference type="ARBA" id="ARBA00022692"/>
    </source>
</evidence>
<dbReference type="InterPro" id="IPR020846">
    <property type="entry name" value="MFS_dom"/>
</dbReference>
<feature type="transmembrane region" description="Helical" evidence="6">
    <location>
        <begin position="486"/>
        <end position="503"/>
    </location>
</feature>
<feature type="transmembrane region" description="Helical" evidence="6">
    <location>
        <begin position="625"/>
        <end position="646"/>
    </location>
</feature>
<feature type="compositionally biased region" description="Basic residues" evidence="5">
    <location>
        <begin position="73"/>
        <end position="92"/>
    </location>
</feature>
<protein>
    <recommendedName>
        <fullName evidence="7">Major facilitator superfamily (MFS) profile domain-containing protein</fullName>
    </recommendedName>
</protein>
<dbReference type="CDD" id="cd17317">
    <property type="entry name" value="MFS_SLC22"/>
    <property type="match status" value="1"/>
</dbReference>
<dbReference type="VEuPathDB" id="VectorBase:RSAN_032245"/>
<dbReference type="PANTHER" id="PTHR24064">
    <property type="entry name" value="SOLUTE CARRIER FAMILY 22 MEMBER"/>
    <property type="match status" value="1"/>
</dbReference>
<dbReference type="GO" id="GO:0022857">
    <property type="term" value="F:transmembrane transporter activity"/>
    <property type="evidence" value="ECO:0007669"/>
    <property type="project" value="InterPro"/>
</dbReference>
<feature type="transmembrane region" description="Helical" evidence="6">
    <location>
        <begin position="423"/>
        <end position="446"/>
    </location>
</feature>
<dbReference type="AlphaFoldDB" id="A0A9D4QFE9"/>
<keyword evidence="3 6" id="KW-1133">Transmembrane helix</keyword>
<feature type="transmembrane region" description="Helical" evidence="6">
    <location>
        <begin position="749"/>
        <end position="769"/>
    </location>
</feature>
<dbReference type="Gene3D" id="1.20.1250.20">
    <property type="entry name" value="MFS general substrate transporter like domains"/>
    <property type="match status" value="1"/>
</dbReference>
<dbReference type="SUPFAM" id="SSF103473">
    <property type="entry name" value="MFS general substrate transporter"/>
    <property type="match status" value="1"/>
</dbReference>
<feature type="transmembrane region" description="Helical" evidence="6">
    <location>
        <begin position="452"/>
        <end position="474"/>
    </location>
</feature>
<comment type="caution">
    <text evidence="8">The sequence shown here is derived from an EMBL/GenBank/DDBJ whole genome shotgun (WGS) entry which is preliminary data.</text>
</comment>
<evidence type="ECO:0000256" key="3">
    <source>
        <dbReference type="ARBA" id="ARBA00022989"/>
    </source>
</evidence>
<evidence type="ECO:0000256" key="5">
    <source>
        <dbReference type="SAM" id="MobiDB-lite"/>
    </source>
</evidence>
<keyword evidence="2 6" id="KW-0812">Transmembrane</keyword>
<feature type="transmembrane region" description="Helical" evidence="6">
    <location>
        <begin position="653"/>
        <end position="672"/>
    </location>
</feature>
<dbReference type="EMBL" id="JABSTV010001245">
    <property type="protein sequence ID" value="KAH7981833.1"/>
    <property type="molecule type" value="Genomic_DNA"/>
</dbReference>
<dbReference type="GO" id="GO:0016020">
    <property type="term" value="C:membrane"/>
    <property type="evidence" value="ECO:0007669"/>
    <property type="project" value="UniProtKB-SubCell"/>
</dbReference>
<comment type="subcellular location">
    <subcellularLocation>
        <location evidence="1">Membrane</location>
        <topology evidence="1">Multi-pass membrane protein</topology>
    </subcellularLocation>
</comment>
<feature type="transmembrane region" description="Helical" evidence="6">
    <location>
        <begin position="714"/>
        <end position="737"/>
    </location>
</feature>
<sequence length="842" mass="94175">MPRRHHRQTSVERLGRCSVRPSSAAAQLATPMTVPFASSTSTAKQPKFFPCLRTSTSGALPQHAPTAADAGKSRRRRSAKASRGKFLSTKRRPSLEGARAREFQTFVKIRDCSLYLIHHVSNPLWFSEASRRVGWKKTRGEHCPVTASPSPRQHLLPRCLSELSHWMFTLPNTKRVVVARCAEHVATRQASRGPSSRRGTLGDFPFAGRVVSRRPTGYARMVKATADAVCRVRAVRKNSLRGRETSAADMESILDPVGPWHVPVLLFGTLRGMPASLFVMSLTFMAPQSQDHWCEKPAHLRNWTTQQWRNLALPLETSEAGITAPSRCYMHGWDELSRLVSLPFLTSDDAQTFNQTTPHVASVPCSSWDFDDSFHERTVSSEWNVVCEDLWMLDMSQSILMFGFMVGNFVFSHMSDWCGRRPAIFTTTLLSLASGVATAFSSSFAFFNGFRFLASIGHGGLTNIAYAIAIECVAPGKRAMVSMVQETGWVFGLMLLPGIAYLVTNWVHIQLLISVPLVVMLITAFYLDESPRWLFIAERSDEAEKLLLKIAERNNIKVKDISKIVLQTKEKVELERKKRKSSIVDLFRKRKIAVITLATYVQFAVVVLVYYDLIYKITDFGGNPFINFFLVSLLELPVMLVNVLLINYVPRRVIYYLLYIPAILVCGALIFVPHPSRIAAPVVFDQDVKLQLATAVSTTLKRMTTPSFSLAEMVWLQLSLVMVGKLAVHCAYSTLCVHMTECFPTVVRAVALGSALTASRVGAIVAPFFKDLGRLTHPWVPTLVDMVLVIAALLLSLIVPETFRKNLPDTFKDTLRLREKGVVDVPTETELFDDEEDSENTA</sequence>